<sequence>MPKTPFAVIPAKAGDHFSSRIKCLFREKCESILVTCKCTLNEWGADSPGIKELSNA</sequence>
<dbReference type="Proteomes" id="UP000033423">
    <property type="component" value="Unassembled WGS sequence"/>
</dbReference>
<evidence type="ECO:0000313" key="1">
    <source>
        <dbReference type="EMBL" id="KJU84322.1"/>
    </source>
</evidence>
<evidence type="ECO:0000313" key="2">
    <source>
        <dbReference type="Proteomes" id="UP000033423"/>
    </source>
</evidence>
<name>A0A0F3GRD4_9BACT</name>
<dbReference type="EMBL" id="LACI01001528">
    <property type="protein sequence ID" value="KJU84322.1"/>
    <property type="molecule type" value="Genomic_DNA"/>
</dbReference>
<dbReference type="AlphaFoldDB" id="A0A0F3GRD4"/>
<proteinExistence type="predicted"/>
<reference evidence="1 2" key="1">
    <citation type="submission" date="2015-02" db="EMBL/GenBank/DDBJ databases">
        <title>Single-cell genomics of uncultivated deep-branching MTB reveals a conserved set of magnetosome genes.</title>
        <authorList>
            <person name="Kolinko S."/>
            <person name="Richter M."/>
            <person name="Glockner F.O."/>
            <person name="Brachmann A."/>
            <person name="Schuler D."/>
        </authorList>
    </citation>
    <scope>NUCLEOTIDE SEQUENCE [LARGE SCALE GENOMIC DNA]</scope>
    <source>
        <strain evidence="1">TM-1</strain>
    </source>
</reference>
<accession>A0A0F3GRD4</accession>
<organism evidence="1 2">
    <name type="scientific">Candidatus Magnetobacterium bavaricum</name>
    <dbReference type="NCBI Taxonomy" id="29290"/>
    <lineage>
        <taxon>Bacteria</taxon>
        <taxon>Pseudomonadati</taxon>
        <taxon>Nitrospirota</taxon>
        <taxon>Thermodesulfovibrionia</taxon>
        <taxon>Thermodesulfovibrionales</taxon>
        <taxon>Candidatus Magnetobacteriaceae</taxon>
        <taxon>Candidatus Magnetobacterium</taxon>
    </lineage>
</organism>
<comment type="caution">
    <text evidence="1">The sequence shown here is derived from an EMBL/GenBank/DDBJ whole genome shotgun (WGS) entry which is preliminary data.</text>
</comment>
<gene>
    <name evidence="1" type="ORF">MBAV_003485</name>
</gene>
<protein>
    <submittedName>
        <fullName evidence="1">Uncharacterized protein</fullName>
    </submittedName>
</protein>
<keyword evidence="2" id="KW-1185">Reference proteome</keyword>